<feature type="binding site" evidence="5">
    <location>
        <position position="124"/>
    </location>
    <ligand>
        <name>S-adenosyl-L-methionine</name>
        <dbReference type="ChEBI" id="CHEBI:59789"/>
    </ligand>
</feature>
<dbReference type="FunFam" id="3.40.50.150:FF:000028">
    <property type="entry name" value="Ubiquinone biosynthesis O-methyltransferase"/>
    <property type="match status" value="1"/>
</dbReference>
<gene>
    <name evidence="5" type="primary">ubiG</name>
    <name evidence="6" type="ORF">DU002_02330</name>
</gene>
<dbReference type="SUPFAM" id="SSF53335">
    <property type="entry name" value="S-adenosyl-L-methionine-dependent methyltransferases"/>
    <property type="match status" value="1"/>
</dbReference>
<dbReference type="GO" id="GO:0010420">
    <property type="term" value="F:polyprenyldihydroxybenzoate methyltransferase activity"/>
    <property type="evidence" value="ECO:0007669"/>
    <property type="project" value="InterPro"/>
</dbReference>
<dbReference type="Pfam" id="PF13489">
    <property type="entry name" value="Methyltransf_23"/>
    <property type="match status" value="1"/>
</dbReference>
<keyword evidence="1 5" id="KW-0489">Methyltransferase</keyword>
<comment type="function">
    <text evidence="5">O-methyltransferase that catalyzes the 2 O-methylation steps in the ubiquinone biosynthetic pathway.</text>
</comment>
<dbReference type="GO" id="GO:0032259">
    <property type="term" value="P:methylation"/>
    <property type="evidence" value="ECO:0007669"/>
    <property type="project" value="UniProtKB-KW"/>
</dbReference>
<evidence type="ECO:0000313" key="7">
    <source>
        <dbReference type="Proteomes" id="UP000252558"/>
    </source>
</evidence>
<dbReference type="GO" id="GO:0061542">
    <property type="term" value="F:3-demethylubiquinol 3-O-methyltransferase activity"/>
    <property type="evidence" value="ECO:0007669"/>
    <property type="project" value="UniProtKB-UniRule"/>
</dbReference>
<dbReference type="UniPathway" id="UPA00232"/>
<dbReference type="InterPro" id="IPR010233">
    <property type="entry name" value="UbiG_MeTrfase"/>
</dbReference>
<dbReference type="PANTHER" id="PTHR43464:SF19">
    <property type="entry name" value="UBIQUINONE BIOSYNTHESIS O-METHYLTRANSFERASE, MITOCHONDRIAL"/>
    <property type="match status" value="1"/>
</dbReference>
<dbReference type="OrthoDB" id="9801538at2"/>
<organism evidence="6 7">
    <name type="scientific">Corallincola holothuriorum</name>
    <dbReference type="NCBI Taxonomy" id="2282215"/>
    <lineage>
        <taxon>Bacteria</taxon>
        <taxon>Pseudomonadati</taxon>
        <taxon>Pseudomonadota</taxon>
        <taxon>Gammaproteobacteria</taxon>
        <taxon>Alteromonadales</taxon>
        <taxon>Psychromonadaceae</taxon>
        <taxon>Corallincola</taxon>
    </lineage>
</organism>
<dbReference type="EC" id="2.1.1.222" evidence="5"/>
<dbReference type="GO" id="GO:0102208">
    <property type="term" value="F:2-polyprenyl-6-hydroxyphenol methylase activity"/>
    <property type="evidence" value="ECO:0007669"/>
    <property type="project" value="UniProtKB-EC"/>
</dbReference>
<dbReference type="EC" id="2.1.1.64" evidence="5"/>
<evidence type="ECO:0000256" key="5">
    <source>
        <dbReference type="HAMAP-Rule" id="MF_00472"/>
    </source>
</evidence>
<sequence length="236" mass="26035">MTTTMNVDPKEIAKFEALAHKWWDEQGEFKPLHRMNPVRLKFVADSVGGLFGKRILDVGCGGGILAESMARSGADVTGIDMGEAPLSVARLHALETGTALNYQQQTAEQHAEQHQNTYDVVTCMEMLEHVPDPAATIAACASMVKPGGQIFFSTLNKTAKAWLLAIVGAEYVLKLLPKGTHEFDKFIRPADLVSYAEHAGLSPKQMTGIHYNPLLQTFKLKPNVDVNYMLYCTREE</sequence>
<dbReference type="PANTHER" id="PTHR43464">
    <property type="entry name" value="METHYLTRANSFERASE"/>
    <property type="match status" value="1"/>
</dbReference>
<comment type="similarity">
    <text evidence="5">Belongs to the methyltransferase superfamily. UbiG/COQ3 family.</text>
</comment>
<dbReference type="AlphaFoldDB" id="A0A368NRS8"/>
<comment type="catalytic activity">
    <reaction evidence="5">
        <text>a 3-demethylubiquinol + S-adenosyl-L-methionine = a ubiquinol + S-adenosyl-L-homocysteine + H(+)</text>
        <dbReference type="Rhea" id="RHEA:44380"/>
        <dbReference type="Rhea" id="RHEA-COMP:9566"/>
        <dbReference type="Rhea" id="RHEA-COMP:10914"/>
        <dbReference type="ChEBI" id="CHEBI:15378"/>
        <dbReference type="ChEBI" id="CHEBI:17976"/>
        <dbReference type="ChEBI" id="CHEBI:57856"/>
        <dbReference type="ChEBI" id="CHEBI:59789"/>
        <dbReference type="ChEBI" id="CHEBI:84422"/>
        <dbReference type="EC" id="2.1.1.64"/>
    </reaction>
</comment>
<evidence type="ECO:0000256" key="1">
    <source>
        <dbReference type="ARBA" id="ARBA00022603"/>
    </source>
</evidence>
<accession>A0A368NRS8</accession>
<reference evidence="6 7" key="1">
    <citation type="submission" date="2018-07" db="EMBL/GenBank/DDBJ databases">
        <title>Corallincola holothuriorum sp. nov., a new facultative anaerobe isolated from sea cucumber Apostichopus japonicus.</title>
        <authorList>
            <person name="Xia H."/>
        </authorList>
    </citation>
    <scope>NUCLEOTIDE SEQUENCE [LARGE SCALE GENOMIC DNA]</scope>
    <source>
        <strain evidence="6 7">C4</strain>
    </source>
</reference>
<dbReference type="EMBL" id="QPID01000001">
    <property type="protein sequence ID" value="RCU52820.1"/>
    <property type="molecule type" value="Genomic_DNA"/>
</dbReference>
<dbReference type="RefSeq" id="WP_114336727.1">
    <property type="nucleotide sequence ID" value="NZ_QPID01000001.1"/>
</dbReference>
<keyword evidence="2 5" id="KW-0808">Transferase</keyword>
<evidence type="ECO:0000256" key="2">
    <source>
        <dbReference type="ARBA" id="ARBA00022679"/>
    </source>
</evidence>
<evidence type="ECO:0000256" key="4">
    <source>
        <dbReference type="ARBA" id="ARBA00022691"/>
    </source>
</evidence>
<keyword evidence="7" id="KW-1185">Reference proteome</keyword>
<evidence type="ECO:0000256" key="3">
    <source>
        <dbReference type="ARBA" id="ARBA00022688"/>
    </source>
</evidence>
<dbReference type="CDD" id="cd02440">
    <property type="entry name" value="AdoMet_MTases"/>
    <property type="match status" value="1"/>
</dbReference>
<comment type="pathway">
    <text evidence="5">Cofactor biosynthesis; ubiquinone biosynthesis.</text>
</comment>
<keyword evidence="3 5" id="KW-0831">Ubiquinone biosynthesis</keyword>
<comment type="caution">
    <text evidence="6">The sequence shown here is derived from an EMBL/GenBank/DDBJ whole genome shotgun (WGS) entry which is preliminary data.</text>
</comment>
<feature type="binding site" evidence="5">
    <location>
        <position position="80"/>
    </location>
    <ligand>
        <name>S-adenosyl-L-methionine</name>
        <dbReference type="ChEBI" id="CHEBI:59789"/>
    </ligand>
</feature>
<feature type="binding site" evidence="5">
    <location>
        <position position="39"/>
    </location>
    <ligand>
        <name>S-adenosyl-L-methionine</name>
        <dbReference type="ChEBI" id="CHEBI:59789"/>
    </ligand>
</feature>
<name>A0A368NRS8_9GAMM</name>
<dbReference type="HAMAP" id="MF_00472">
    <property type="entry name" value="UbiG"/>
    <property type="match status" value="1"/>
</dbReference>
<evidence type="ECO:0000313" key="6">
    <source>
        <dbReference type="EMBL" id="RCU52820.1"/>
    </source>
</evidence>
<dbReference type="InterPro" id="IPR029063">
    <property type="entry name" value="SAM-dependent_MTases_sf"/>
</dbReference>
<dbReference type="NCBIfam" id="TIGR01983">
    <property type="entry name" value="UbiG"/>
    <property type="match status" value="1"/>
</dbReference>
<keyword evidence="4 5" id="KW-0949">S-adenosyl-L-methionine</keyword>
<dbReference type="Proteomes" id="UP000252558">
    <property type="component" value="Unassembled WGS sequence"/>
</dbReference>
<proteinExistence type="inferred from homology"/>
<comment type="catalytic activity">
    <reaction evidence="5">
        <text>a 3-(all-trans-polyprenyl)benzene-1,2-diol + S-adenosyl-L-methionine = a 2-methoxy-6-(all-trans-polyprenyl)phenol + S-adenosyl-L-homocysteine + H(+)</text>
        <dbReference type="Rhea" id="RHEA:31411"/>
        <dbReference type="Rhea" id="RHEA-COMP:9550"/>
        <dbReference type="Rhea" id="RHEA-COMP:9551"/>
        <dbReference type="ChEBI" id="CHEBI:15378"/>
        <dbReference type="ChEBI" id="CHEBI:57856"/>
        <dbReference type="ChEBI" id="CHEBI:59789"/>
        <dbReference type="ChEBI" id="CHEBI:62729"/>
        <dbReference type="ChEBI" id="CHEBI:62731"/>
        <dbReference type="EC" id="2.1.1.222"/>
    </reaction>
</comment>
<protein>
    <recommendedName>
        <fullName evidence="5">Ubiquinone biosynthesis O-methyltransferase</fullName>
    </recommendedName>
    <alternativeName>
        <fullName evidence="5">2-polyprenyl-6-hydroxyphenol methylase</fullName>
        <ecNumber evidence="5">2.1.1.222</ecNumber>
    </alternativeName>
    <alternativeName>
        <fullName evidence="5">3-demethylubiquinone 3-O-methyltransferase</fullName>
        <ecNumber evidence="5">2.1.1.64</ecNumber>
    </alternativeName>
</protein>
<dbReference type="Gene3D" id="3.40.50.150">
    <property type="entry name" value="Vaccinia Virus protein VP39"/>
    <property type="match status" value="1"/>
</dbReference>
<feature type="binding site" evidence="5">
    <location>
        <position position="59"/>
    </location>
    <ligand>
        <name>S-adenosyl-L-methionine</name>
        <dbReference type="ChEBI" id="CHEBI:59789"/>
    </ligand>
</feature>